<reference evidence="1 2" key="1">
    <citation type="submission" date="2018-08" db="EMBL/GenBank/DDBJ databases">
        <title>Acidipila sp. 4G-K13, an acidobacterium isolated from forest soil.</title>
        <authorList>
            <person name="Gao Z.-H."/>
            <person name="Qiu L.-H."/>
        </authorList>
    </citation>
    <scope>NUCLEOTIDE SEQUENCE [LARGE SCALE GENOMIC DNA]</scope>
    <source>
        <strain evidence="1 2">4G-K13</strain>
    </source>
</reference>
<keyword evidence="2" id="KW-1185">Reference proteome</keyword>
<protein>
    <recommendedName>
        <fullName evidence="3">RNA polymerase sigma-70 region 4 domain-containing protein</fullName>
    </recommendedName>
</protein>
<gene>
    <name evidence="1" type="ORF">D0Y96_12570</name>
</gene>
<sequence>MAFFRKHTEALLRRYMVLSVEMGRAPSILGNVVFRGRTSSYRMSSFEDSLIFIFDVEKCLGILDSDTQTLIAHIGLQEFTYSETATLLDQSVRSVIRIYNHGLDRLTRSLLDADLLKPDDSSGLSRKAPVRHARIYRTHL</sequence>
<evidence type="ECO:0008006" key="3">
    <source>
        <dbReference type="Google" id="ProtNLM"/>
    </source>
</evidence>
<comment type="caution">
    <text evidence="1">The sequence shown here is derived from an EMBL/GenBank/DDBJ whole genome shotgun (WGS) entry which is preliminary data.</text>
</comment>
<dbReference type="AlphaFoldDB" id="A0A372IMQ0"/>
<name>A0A372IMQ0_9BACT</name>
<dbReference type="Proteomes" id="UP000264702">
    <property type="component" value="Unassembled WGS sequence"/>
</dbReference>
<organism evidence="1 2">
    <name type="scientific">Paracidobacterium acidisoli</name>
    <dbReference type="NCBI Taxonomy" id="2303751"/>
    <lineage>
        <taxon>Bacteria</taxon>
        <taxon>Pseudomonadati</taxon>
        <taxon>Acidobacteriota</taxon>
        <taxon>Terriglobia</taxon>
        <taxon>Terriglobales</taxon>
        <taxon>Acidobacteriaceae</taxon>
        <taxon>Paracidobacterium</taxon>
    </lineage>
</organism>
<evidence type="ECO:0000313" key="1">
    <source>
        <dbReference type="EMBL" id="RFU16232.1"/>
    </source>
</evidence>
<evidence type="ECO:0000313" key="2">
    <source>
        <dbReference type="Proteomes" id="UP000264702"/>
    </source>
</evidence>
<dbReference type="EMBL" id="QVQT01000004">
    <property type="protein sequence ID" value="RFU16232.1"/>
    <property type="molecule type" value="Genomic_DNA"/>
</dbReference>
<accession>A0A372IMQ0</accession>
<dbReference type="SUPFAM" id="SSF88659">
    <property type="entry name" value="Sigma3 and sigma4 domains of RNA polymerase sigma factors"/>
    <property type="match status" value="1"/>
</dbReference>
<proteinExistence type="predicted"/>
<dbReference type="InterPro" id="IPR013324">
    <property type="entry name" value="RNA_pol_sigma_r3/r4-like"/>
</dbReference>